<dbReference type="GO" id="GO:0008237">
    <property type="term" value="F:metallopeptidase activity"/>
    <property type="evidence" value="ECO:0007669"/>
    <property type="project" value="InterPro"/>
</dbReference>
<dbReference type="AlphaFoldDB" id="A0A9W2YFY9"/>
<organism evidence="2 3">
    <name type="scientific">Biomphalaria glabrata</name>
    <name type="common">Bloodfluke planorb</name>
    <name type="synonym">Freshwater snail</name>
    <dbReference type="NCBI Taxonomy" id="6526"/>
    <lineage>
        <taxon>Eukaryota</taxon>
        <taxon>Metazoa</taxon>
        <taxon>Spiralia</taxon>
        <taxon>Lophotrochozoa</taxon>
        <taxon>Mollusca</taxon>
        <taxon>Gastropoda</taxon>
        <taxon>Heterobranchia</taxon>
        <taxon>Euthyneura</taxon>
        <taxon>Panpulmonata</taxon>
        <taxon>Hygrophila</taxon>
        <taxon>Lymnaeoidea</taxon>
        <taxon>Planorbidae</taxon>
        <taxon>Biomphalaria</taxon>
    </lineage>
</organism>
<reference evidence="3" key="1">
    <citation type="submission" date="2025-08" db="UniProtKB">
        <authorList>
            <consortium name="RefSeq"/>
        </authorList>
    </citation>
    <scope>IDENTIFICATION</scope>
</reference>
<evidence type="ECO:0000313" key="2">
    <source>
        <dbReference type="Proteomes" id="UP001165740"/>
    </source>
</evidence>
<dbReference type="InterPro" id="IPR024079">
    <property type="entry name" value="MetalloPept_cat_dom_sf"/>
</dbReference>
<keyword evidence="2" id="KW-1185">Reference proteome</keyword>
<dbReference type="RefSeq" id="XP_055861633.1">
    <property type="nucleotide sequence ID" value="XM_056005658.1"/>
</dbReference>
<dbReference type="OrthoDB" id="6132182at2759"/>
<evidence type="ECO:0000259" key="1">
    <source>
        <dbReference type="Pfam" id="PF07737"/>
    </source>
</evidence>
<dbReference type="InterPro" id="IPR014781">
    <property type="entry name" value="Anthrax_toxin_lethal/edema_N/C"/>
</dbReference>
<dbReference type="Proteomes" id="UP001165740">
    <property type="component" value="Chromosome 12"/>
</dbReference>
<proteinExistence type="predicted"/>
<evidence type="ECO:0000313" key="3">
    <source>
        <dbReference type="RefSeq" id="XP_055861633.1"/>
    </source>
</evidence>
<protein>
    <submittedName>
        <fullName evidence="3">Uncharacterized protein LOC106064288</fullName>
    </submittedName>
</protein>
<dbReference type="Pfam" id="PF07737">
    <property type="entry name" value="ATLF"/>
    <property type="match status" value="1"/>
</dbReference>
<dbReference type="Gene3D" id="3.40.390.10">
    <property type="entry name" value="Collagenase (Catalytic Domain)"/>
    <property type="match status" value="1"/>
</dbReference>
<feature type="domain" description="Anthrax toxin lethal/endema factor N-/C-terminal" evidence="1">
    <location>
        <begin position="167"/>
        <end position="263"/>
    </location>
</feature>
<gene>
    <name evidence="3" type="primary">LOC106064288</name>
</gene>
<accession>A0A9W2YFY9</accession>
<dbReference type="SUPFAM" id="SSF55486">
    <property type="entry name" value="Metalloproteases ('zincins'), catalytic domain"/>
    <property type="match status" value="1"/>
</dbReference>
<sequence>MYKVVDLLKSCRTYCKMVLFILALVVVGVTTIPANNVSQRFSTWRLSPEDYAFINNLPKPRGAGNLPGFKYIYIDASGTKSRNYDPSKQQIQIAGSPRTSWEGVNAAADIIVKMTRYMPSPIFDNLVLKTSVGVFTAAEKLTIYPEYYNLANTHCGSSCAGQCDITCTFDGRKYEDLVGVGGQRAVVLEDNVLCTPGDPFHGTENILAHEFTHTIHVHGISAMDQSNVYAAYLAAKNHQIWTPSSYAMTNEQEYFAEAATVYFGINFSNDNSGGMNMCRPGAFCSGEMADRQHLYQTDTPLYNMLTYVFTNNRSQLASGLTVCPSGHSVIG</sequence>
<dbReference type="GeneID" id="106064288"/>
<name>A0A9W2YFY9_BIOGL</name>
<dbReference type="OMA" id="PACKGRC"/>